<feature type="non-terminal residue" evidence="2">
    <location>
        <position position="120"/>
    </location>
</feature>
<evidence type="ECO:0000256" key="1">
    <source>
        <dbReference type="ARBA" id="ARBA00038414"/>
    </source>
</evidence>
<proteinExistence type="inferred from homology"/>
<organism evidence="2">
    <name type="scientific">marine sediment metagenome</name>
    <dbReference type="NCBI Taxonomy" id="412755"/>
    <lineage>
        <taxon>unclassified sequences</taxon>
        <taxon>metagenomes</taxon>
        <taxon>ecological metagenomes</taxon>
    </lineage>
</organism>
<reference evidence="2" key="1">
    <citation type="journal article" date="2014" name="Front. Microbiol.">
        <title>High frequency of phylogenetically diverse reductive dehalogenase-homologous genes in deep subseafloor sedimentary metagenomes.</title>
        <authorList>
            <person name="Kawai M."/>
            <person name="Futagami T."/>
            <person name="Toyoda A."/>
            <person name="Takaki Y."/>
            <person name="Nishi S."/>
            <person name="Hori S."/>
            <person name="Arai W."/>
            <person name="Tsubouchi T."/>
            <person name="Morono Y."/>
            <person name="Uchiyama I."/>
            <person name="Ito T."/>
            <person name="Fujiyama A."/>
            <person name="Inagaki F."/>
            <person name="Takami H."/>
        </authorList>
    </citation>
    <scope>NUCLEOTIDE SEQUENCE</scope>
    <source>
        <strain evidence="2">Expedition CK06-06</strain>
    </source>
</reference>
<sequence>MSNAYHSAIQTPKVLDILERNKGSYDYFILACGLDPGLDACRVVVKNIIGMGEAAIMTACALAKQFSFLSSTEETAAAVPDRLRSLGIDPSRCVSARPVGTNDEIVKKRKEMLGHYRQIG</sequence>
<dbReference type="InterPro" id="IPR015942">
    <property type="entry name" value="Asp/Glu/hydantoin_racemase"/>
</dbReference>
<dbReference type="AlphaFoldDB" id="X1F7H7"/>
<protein>
    <submittedName>
        <fullName evidence="2">Uncharacterized protein</fullName>
    </submittedName>
</protein>
<accession>X1F7H7</accession>
<dbReference type="Gene3D" id="3.40.50.12500">
    <property type="match status" value="1"/>
</dbReference>
<comment type="similarity">
    <text evidence="1">Belongs to the HyuE racemase family.</text>
</comment>
<dbReference type="Pfam" id="PF01177">
    <property type="entry name" value="Asp_Glu_race"/>
    <property type="match status" value="1"/>
</dbReference>
<dbReference type="InterPro" id="IPR053714">
    <property type="entry name" value="Iso_Racemase_Enz_sf"/>
</dbReference>
<comment type="caution">
    <text evidence="2">The sequence shown here is derived from an EMBL/GenBank/DDBJ whole genome shotgun (WGS) entry which is preliminary data.</text>
</comment>
<evidence type="ECO:0000313" key="2">
    <source>
        <dbReference type="EMBL" id="GAH41571.1"/>
    </source>
</evidence>
<dbReference type="EMBL" id="BARU01007122">
    <property type="protein sequence ID" value="GAH41571.1"/>
    <property type="molecule type" value="Genomic_DNA"/>
</dbReference>
<name>X1F7H7_9ZZZZ</name>
<gene>
    <name evidence="2" type="ORF">S03H2_14043</name>
</gene>
<dbReference type="GO" id="GO:0047661">
    <property type="term" value="F:amino-acid racemase activity"/>
    <property type="evidence" value="ECO:0007669"/>
    <property type="project" value="InterPro"/>
</dbReference>